<organism evidence="1">
    <name type="scientific">Sesamum latifolium</name>
    <dbReference type="NCBI Taxonomy" id="2727402"/>
    <lineage>
        <taxon>Eukaryota</taxon>
        <taxon>Viridiplantae</taxon>
        <taxon>Streptophyta</taxon>
        <taxon>Embryophyta</taxon>
        <taxon>Tracheophyta</taxon>
        <taxon>Spermatophyta</taxon>
        <taxon>Magnoliopsida</taxon>
        <taxon>eudicotyledons</taxon>
        <taxon>Gunneridae</taxon>
        <taxon>Pentapetalae</taxon>
        <taxon>asterids</taxon>
        <taxon>lamiids</taxon>
        <taxon>Lamiales</taxon>
        <taxon>Pedaliaceae</taxon>
        <taxon>Sesamum</taxon>
    </lineage>
</organism>
<sequence>MVAFNEIKAASGEAPLVLAISENDISIRRAWGLWVYLTEMDKIKYPFKILSNKVNGSFMLNSMTVKSIEFPESMFEKRKFPYGRTSYLQSSLQG</sequence>
<reference evidence="1" key="1">
    <citation type="submission" date="2020-06" db="EMBL/GenBank/DDBJ databases">
        <authorList>
            <person name="Li T."/>
            <person name="Hu X."/>
            <person name="Zhang T."/>
            <person name="Song X."/>
            <person name="Zhang H."/>
            <person name="Dai N."/>
            <person name="Sheng W."/>
            <person name="Hou X."/>
            <person name="Wei L."/>
        </authorList>
    </citation>
    <scope>NUCLEOTIDE SEQUENCE</scope>
    <source>
        <strain evidence="1">KEN1</strain>
        <tissue evidence="1">Leaf</tissue>
    </source>
</reference>
<proteinExistence type="predicted"/>
<reference evidence="1" key="2">
    <citation type="journal article" date="2024" name="Plant">
        <title>Genomic evolution and insights into agronomic trait innovations of Sesamum species.</title>
        <authorList>
            <person name="Miao H."/>
            <person name="Wang L."/>
            <person name="Qu L."/>
            <person name="Liu H."/>
            <person name="Sun Y."/>
            <person name="Le M."/>
            <person name="Wang Q."/>
            <person name="Wei S."/>
            <person name="Zheng Y."/>
            <person name="Lin W."/>
            <person name="Duan Y."/>
            <person name="Cao H."/>
            <person name="Xiong S."/>
            <person name="Wang X."/>
            <person name="Wei L."/>
            <person name="Li C."/>
            <person name="Ma Q."/>
            <person name="Ju M."/>
            <person name="Zhao R."/>
            <person name="Li G."/>
            <person name="Mu C."/>
            <person name="Tian Q."/>
            <person name="Mei H."/>
            <person name="Zhang T."/>
            <person name="Gao T."/>
            <person name="Zhang H."/>
        </authorList>
    </citation>
    <scope>NUCLEOTIDE SEQUENCE</scope>
    <source>
        <strain evidence="1">KEN1</strain>
    </source>
</reference>
<protein>
    <submittedName>
        <fullName evidence="1">Uncharacterized protein</fullName>
    </submittedName>
</protein>
<dbReference type="EMBL" id="JACGWN010000003">
    <property type="protein sequence ID" value="KAL0454841.1"/>
    <property type="molecule type" value="Genomic_DNA"/>
</dbReference>
<accession>A0AAW2XRD4</accession>
<gene>
    <name evidence="1" type="ORF">Slati_0823300</name>
</gene>
<evidence type="ECO:0000313" key="1">
    <source>
        <dbReference type="EMBL" id="KAL0454841.1"/>
    </source>
</evidence>
<comment type="caution">
    <text evidence="1">The sequence shown here is derived from an EMBL/GenBank/DDBJ whole genome shotgun (WGS) entry which is preliminary data.</text>
</comment>
<dbReference type="AlphaFoldDB" id="A0AAW2XRD4"/>
<name>A0AAW2XRD4_9LAMI</name>